<protein>
    <submittedName>
        <fullName evidence="1">Uncharacterized protein</fullName>
    </submittedName>
</protein>
<sequence>MNFDPLNPKALVLQNNFKTVVGTWSPRLNPLTPMSDQDRVSPYNINIMSTSLVMRITKNFGIIS</sequence>
<dbReference type="EMBL" id="RCHS01001135">
    <property type="protein sequence ID" value="RMX55043.1"/>
    <property type="molecule type" value="Genomic_DNA"/>
</dbReference>
<accession>A0A3M6UMX4</accession>
<proteinExistence type="predicted"/>
<evidence type="ECO:0000313" key="1">
    <source>
        <dbReference type="EMBL" id="RMX55043.1"/>
    </source>
</evidence>
<dbReference type="AlphaFoldDB" id="A0A3M6UMX4"/>
<reference evidence="1 2" key="1">
    <citation type="journal article" date="2018" name="Sci. Rep.">
        <title>Comparative analysis of the Pocillopora damicornis genome highlights role of immune system in coral evolution.</title>
        <authorList>
            <person name="Cunning R."/>
            <person name="Bay R.A."/>
            <person name="Gillette P."/>
            <person name="Baker A.C."/>
            <person name="Traylor-Knowles N."/>
        </authorList>
    </citation>
    <scope>NUCLEOTIDE SEQUENCE [LARGE SCALE GENOMIC DNA]</scope>
    <source>
        <strain evidence="1">RSMAS</strain>
        <tissue evidence="1">Whole animal</tissue>
    </source>
</reference>
<keyword evidence="2" id="KW-1185">Reference proteome</keyword>
<gene>
    <name evidence="1" type="ORF">pdam_00007243</name>
</gene>
<evidence type="ECO:0000313" key="2">
    <source>
        <dbReference type="Proteomes" id="UP000275408"/>
    </source>
</evidence>
<name>A0A3M6UMX4_POCDA</name>
<organism evidence="1 2">
    <name type="scientific">Pocillopora damicornis</name>
    <name type="common">Cauliflower coral</name>
    <name type="synonym">Millepora damicornis</name>
    <dbReference type="NCBI Taxonomy" id="46731"/>
    <lineage>
        <taxon>Eukaryota</taxon>
        <taxon>Metazoa</taxon>
        <taxon>Cnidaria</taxon>
        <taxon>Anthozoa</taxon>
        <taxon>Hexacorallia</taxon>
        <taxon>Scleractinia</taxon>
        <taxon>Astrocoeniina</taxon>
        <taxon>Pocilloporidae</taxon>
        <taxon>Pocillopora</taxon>
    </lineage>
</organism>
<dbReference type="Proteomes" id="UP000275408">
    <property type="component" value="Unassembled WGS sequence"/>
</dbReference>
<comment type="caution">
    <text evidence="1">The sequence shown here is derived from an EMBL/GenBank/DDBJ whole genome shotgun (WGS) entry which is preliminary data.</text>
</comment>